<dbReference type="WBParaSite" id="NBR_0002001601-mRNA-1">
    <property type="protein sequence ID" value="NBR_0002001601-mRNA-1"/>
    <property type="gene ID" value="NBR_0002001601"/>
</dbReference>
<evidence type="ECO:0000313" key="9">
    <source>
        <dbReference type="WBParaSite" id="NBR_0002001601-mRNA-1"/>
    </source>
</evidence>
<dbReference type="STRING" id="27835.A0A0N4YRZ4"/>
<dbReference type="SUPFAM" id="SSF81321">
    <property type="entry name" value="Family A G protein-coupled receptor-like"/>
    <property type="match status" value="1"/>
</dbReference>
<dbReference type="Proteomes" id="UP000271162">
    <property type="component" value="Unassembled WGS sequence"/>
</dbReference>
<keyword evidence="3 5" id="KW-1133">Transmembrane helix</keyword>
<feature type="transmembrane region" description="Helical" evidence="5">
    <location>
        <begin position="93"/>
        <end position="113"/>
    </location>
</feature>
<feature type="transmembrane region" description="Helical" evidence="5">
    <location>
        <begin position="9"/>
        <end position="30"/>
    </location>
</feature>
<evidence type="ECO:0000256" key="3">
    <source>
        <dbReference type="ARBA" id="ARBA00022989"/>
    </source>
</evidence>
<dbReference type="InterPro" id="IPR017452">
    <property type="entry name" value="GPCR_Rhodpsn_7TM"/>
</dbReference>
<reference evidence="7 8" key="2">
    <citation type="submission" date="2018-11" db="EMBL/GenBank/DDBJ databases">
        <authorList>
            <consortium name="Pathogen Informatics"/>
        </authorList>
    </citation>
    <scope>NUCLEOTIDE SEQUENCE [LARGE SCALE GENOMIC DNA]</scope>
</reference>
<keyword evidence="2 5" id="KW-0812">Transmembrane</keyword>
<dbReference type="EMBL" id="UYSL01024712">
    <property type="protein sequence ID" value="VDL83752.1"/>
    <property type="molecule type" value="Genomic_DNA"/>
</dbReference>
<dbReference type="AlphaFoldDB" id="A0A0N4YRZ4"/>
<accession>A0A0N4YRZ4</accession>
<comment type="subcellular location">
    <subcellularLocation>
        <location evidence="1">Membrane</location>
    </subcellularLocation>
</comment>
<protein>
    <submittedName>
        <fullName evidence="9">G_PROTEIN_RECEP_F1_2 domain-containing protein</fullName>
    </submittedName>
</protein>
<feature type="transmembrane region" description="Helical" evidence="5">
    <location>
        <begin position="57"/>
        <end position="81"/>
    </location>
</feature>
<gene>
    <name evidence="7" type="ORF">NBR_LOCUS20016</name>
</gene>
<evidence type="ECO:0000256" key="1">
    <source>
        <dbReference type="ARBA" id="ARBA00004370"/>
    </source>
</evidence>
<keyword evidence="4 5" id="KW-0472">Membrane</keyword>
<evidence type="ECO:0000259" key="6">
    <source>
        <dbReference type="PROSITE" id="PS50262"/>
    </source>
</evidence>
<sequence length="169" mass="19420">MLSRLPTNTYLLCLAGMSSLFLCTLFVFWLEEVSYLYFDDSLIGMQFRILSCKVNQFLAHVCDFSSVWLIVLVGCERLMLLHRRRRSLTTEKACAQVVALVVVAMLFNSWILYVASIQQGVCDIDPAFDRIYHVMTVLEVKTVICMLVPSIFIFSSNVFVIYKLNAHVR</sequence>
<evidence type="ECO:0000256" key="5">
    <source>
        <dbReference type="SAM" id="Phobius"/>
    </source>
</evidence>
<dbReference type="PROSITE" id="PS50262">
    <property type="entry name" value="G_PROTEIN_RECEP_F1_2"/>
    <property type="match status" value="1"/>
</dbReference>
<evidence type="ECO:0000256" key="2">
    <source>
        <dbReference type="ARBA" id="ARBA00022692"/>
    </source>
</evidence>
<evidence type="ECO:0000256" key="4">
    <source>
        <dbReference type="ARBA" id="ARBA00023136"/>
    </source>
</evidence>
<dbReference type="Gene3D" id="1.20.1070.10">
    <property type="entry name" value="Rhodopsin 7-helix transmembrane proteins"/>
    <property type="match status" value="1"/>
</dbReference>
<keyword evidence="8" id="KW-1185">Reference proteome</keyword>
<dbReference type="GO" id="GO:0016020">
    <property type="term" value="C:membrane"/>
    <property type="evidence" value="ECO:0007669"/>
    <property type="project" value="UniProtKB-SubCell"/>
</dbReference>
<feature type="domain" description="G-protein coupled receptors family 1 profile" evidence="6">
    <location>
        <begin position="1"/>
        <end position="169"/>
    </location>
</feature>
<proteinExistence type="predicted"/>
<evidence type="ECO:0000313" key="8">
    <source>
        <dbReference type="Proteomes" id="UP000271162"/>
    </source>
</evidence>
<evidence type="ECO:0000313" key="7">
    <source>
        <dbReference type="EMBL" id="VDL83752.1"/>
    </source>
</evidence>
<reference evidence="9" key="1">
    <citation type="submission" date="2017-02" db="UniProtKB">
        <authorList>
            <consortium name="WormBaseParasite"/>
        </authorList>
    </citation>
    <scope>IDENTIFICATION</scope>
</reference>
<name>A0A0N4YRZ4_NIPBR</name>
<feature type="transmembrane region" description="Helical" evidence="5">
    <location>
        <begin position="140"/>
        <end position="162"/>
    </location>
</feature>
<organism evidence="9">
    <name type="scientific">Nippostrongylus brasiliensis</name>
    <name type="common">Rat hookworm</name>
    <dbReference type="NCBI Taxonomy" id="27835"/>
    <lineage>
        <taxon>Eukaryota</taxon>
        <taxon>Metazoa</taxon>
        <taxon>Ecdysozoa</taxon>
        <taxon>Nematoda</taxon>
        <taxon>Chromadorea</taxon>
        <taxon>Rhabditida</taxon>
        <taxon>Rhabditina</taxon>
        <taxon>Rhabditomorpha</taxon>
        <taxon>Strongyloidea</taxon>
        <taxon>Heligmosomidae</taxon>
        <taxon>Nippostrongylus</taxon>
    </lineage>
</organism>